<evidence type="ECO:0000313" key="3">
    <source>
        <dbReference type="Proteomes" id="UP001230768"/>
    </source>
</evidence>
<reference evidence="2 3" key="1">
    <citation type="submission" date="2023-02" db="EMBL/GenBank/DDBJ databases">
        <title>Evolution of Hrp T3SS in non-pathogenic Pseudomonas fluorescens.</title>
        <authorList>
            <person name="Liao K."/>
            <person name="Wei H."/>
            <person name="Gu Y."/>
        </authorList>
    </citation>
    <scope>NUCLEOTIDE SEQUENCE [LARGE SCALE GENOMIC DNA]</scope>
    <source>
        <strain evidence="2 3">FP607</strain>
    </source>
</reference>
<gene>
    <name evidence="2" type="ORF">PSH88_20880</name>
</gene>
<dbReference type="InterPro" id="IPR036291">
    <property type="entry name" value="NAD(P)-bd_dom_sf"/>
</dbReference>
<dbReference type="Gene3D" id="3.40.50.720">
    <property type="entry name" value="NAD(P)-binding Rossmann-like Domain"/>
    <property type="match status" value="1"/>
</dbReference>
<organism evidence="2 3">
    <name type="scientific">Pseudomonas wuhanensis</name>
    <dbReference type="NCBI Taxonomy" id="2954098"/>
    <lineage>
        <taxon>Bacteria</taxon>
        <taxon>Pseudomonadati</taxon>
        <taxon>Pseudomonadota</taxon>
        <taxon>Gammaproteobacteria</taxon>
        <taxon>Pseudomonadales</taxon>
        <taxon>Pseudomonadaceae</taxon>
        <taxon>Pseudomonas</taxon>
    </lineage>
</organism>
<dbReference type="Proteomes" id="UP001230768">
    <property type="component" value="Chromosome"/>
</dbReference>
<dbReference type="Pfam" id="PF01370">
    <property type="entry name" value="Epimerase"/>
    <property type="match status" value="1"/>
</dbReference>
<dbReference type="InterPro" id="IPR051783">
    <property type="entry name" value="NAD(P)-dependent_oxidoreduct"/>
</dbReference>
<sequence length="305" mass="33208">MKAFVTGVTGYIGGSMAMALIDRGYEVYGLVRSAHQAYEVGKLGIIPVFGTLYDTETIKKQVLAVDLIVNAANSDNAYVVSTLLQSLRGSGKTLIHYSGTSVIGDRAEGAGSDQQWTEHTQPRPRLEKVGRVAIDNAIRMAGQQGLRTLVVCPTMVFGEGRALHKDSIQIPLLTRLAREHGVGVYVGSGENRTAFVHIDDLVSLSLLMLDKAESGAYLFAENGEVSMKELAQVISEKLGFGGRTQSVPMEYILRECCAHDPEEAEYGLGSNIRVSGQKARDFGWEPQYSDVISWIRDSQSQGFSK</sequence>
<feature type="domain" description="NAD-dependent epimerase/dehydratase" evidence="1">
    <location>
        <begin position="4"/>
        <end position="215"/>
    </location>
</feature>
<evidence type="ECO:0000259" key="1">
    <source>
        <dbReference type="Pfam" id="PF01370"/>
    </source>
</evidence>
<accession>A0ABY9GLX3</accession>
<dbReference type="PANTHER" id="PTHR48079:SF6">
    <property type="entry name" value="NAD(P)-BINDING DOMAIN-CONTAINING PROTEIN-RELATED"/>
    <property type="match status" value="1"/>
</dbReference>
<proteinExistence type="predicted"/>
<dbReference type="PANTHER" id="PTHR48079">
    <property type="entry name" value="PROTEIN YEEZ"/>
    <property type="match status" value="1"/>
</dbReference>
<name>A0ABY9GLX3_9PSED</name>
<protein>
    <submittedName>
        <fullName evidence="2">NAD-dependent epimerase/dehydratase family protein</fullName>
    </submittedName>
</protein>
<dbReference type="EMBL" id="CP117430">
    <property type="protein sequence ID" value="WLI16691.1"/>
    <property type="molecule type" value="Genomic_DNA"/>
</dbReference>
<evidence type="ECO:0000313" key="2">
    <source>
        <dbReference type="EMBL" id="WLI16691.1"/>
    </source>
</evidence>
<keyword evidence="3" id="KW-1185">Reference proteome</keyword>
<dbReference type="InterPro" id="IPR001509">
    <property type="entry name" value="Epimerase_deHydtase"/>
</dbReference>
<dbReference type="RefSeq" id="WP_305422377.1">
    <property type="nucleotide sequence ID" value="NZ_CP117430.1"/>
</dbReference>
<dbReference type="SUPFAM" id="SSF51735">
    <property type="entry name" value="NAD(P)-binding Rossmann-fold domains"/>
    <property type="match status" value="1"/>
</dbReference>